<evidence type="ECO:0000313" key="21">
    <source>
        <dbReference type="Proteomes" id="UP000183945"/>
    </source>
</evidence>
<reference evidence="21" key="1">
    <citation type="submission" date="2016-11" db="EMBL/GenBank/DDBJ databases">
        <authorList>
            <person name="Varghese N."/>
            <person name="Submissions S."/>
        </authorList>
    </citation>
    <scope>NUCLEOTIDE SEQUENCE [LARGE SCALE GENOMIC DNA]</scope>
    <source>
        <strain evidence="21">DSM 24579</strain>
    </source>
</reference>
<evidence type="ECO:0000256" key="2">
    <source>
        <dbReference type="ARBA" id="ARBA00009450"/>
    </source>
</evidence>
<evidence type="ECO:0000313" key="20">
    <source>
        <dbReference type="EMBL" id="SHF91765.1"/>
    </source>
</evidence>
<evidence type="ECO:0000256" key="15">
    <source>
        <dbReference type="SAM" id="MobiDB-lite"/>
    </source>
</evidence>
<comment type="similarity">
    <text evidence="2">Belongs to the BexD/CtrA/VexA family.</text>
</comment>
<evidence type="ECO:0000256" key="10">
    <source>
        <dbReference type="ARBA" id="ARBA00023114"/>
    </source>
</evidence>
<evidence type="ECO:0000256" key="3">
    <source>
        <dbReference type="ARBA" id="ARBA00022448"/>
    </source>
</evidence>
<sequence length="260" mass="28625">MVNSLQKFTLLFLIILSVSSCATKDEVVYFNNAQSLNGKENLLDYEPHIEKNDVLRINVSSSSVNEEITKPFQMNTQSNRSSGGGGQSQSLTGYLVSPAGTINFPVLGTVQVEGLTRTEIQRKLEGQIEEYVRDPVVDVRIVNFSVTVLGEVGGAGRIQISDGRVTMPELIAMSGGITYNGKRENVMIIREVNGVKSVGYIDMTETDLFDSPYYYLKQNDLVYVEPTYKAVKSAGFFTSYQGIISVGTTIISLYLLINSL</sequence>
<dbReference type="Gene3D" id="3.30.1950.10">
    <property type="entry name" value="wza like domain"/>
    <property type="match status" value="1"/>
</dbReference>
<evidence type="ECO:0000259" key="19">
    <source>
        <dbReference type="Pfam" id="PF22461"/>
    </source>
</evidence>
<keyword evidence="9" id="KW-0406">Ion transport</keyword>
<dbReference type="GO" id="GO:0009279">
    <property type="term" value="C:cell outer membrane"/>
    <property type="evidence" value="ECO:0007669"/>
    <property type="project" value="UniProtKB-SubCell"/>
</dbReference>
<dbReference type="GO" id="GO:0015288">
    <property type="term" value="F:porin activity"/>
    <property type="evidence" value="ECO:0007669"/>
    <property type="project" value="UniProtKB-KW"/>
</dbReference>
<evidence type="ECO:0000256" key="8">
    <source>
        <dbReference type="ARBA" id="ARBA00023047"/>
    </source>
</evidence>
<comment type="subcellular location">
    <subcellularLocation>
        <location evidence="1">Cell outer membrane</location>
        <topology evidence="1">Multi-pass membrane protein</topology>
    </subcellularLocation>
</comment>
<keyword evidence="8" id="KW-0625">Polysaccharide transport</keyword>
<evidence type="ECO:0000259" key="18">
    <source>
        <dbReference type="Pfam" id="PF02563"/>
    </source>
</evidence>
<dbReference type="OrthoDB" id="662756at2"/>
<dbReference type="Gene3D" id="3.10.560.10">
    <property type="entry name" value="Outer membrane lipoprotein wza domain like"/>
    <property type="match status" value="1"/>
</dbReference>
<evidence type="ECO:0000256" key="4">
    <source>
        <dbReference type="ARBA" id="ARBA00022452"/>
    </source>
</evidence>
<evidence type="ECO:0000256" key="7">
    <source>
        <dbReference type="ARBA" id="ARBA00022729"/>
    </source>
</evidence>
<dbReference type="GO" id="GO:0006811">
    <property type="term" value="P:monoatomic ion transport"/>
    <property type="evidence" value="ECO:0007669"/>
    <property type="project" value="UniProtKB-KW"/>
</dbReference>
<dbReference type="Pfam" id="PF02563">
    <property type="entry name" value="Poly_export"/>
    <property type="match status" value="1"/>
</dbReference>
<keyword evidence="5" id="KW-0762">Sugar transport</keyword>
<feature type="signal peptide" evidence="17">
    <location>
        <begin position="1"/>
        <end position="22"/>
    </location>
</feature>
<keyword evidence="7 17" id="KW-0732">Signal</keyword>
<evidence type="ECO:0000256" key="16">
    <source>
        <dbReference type="SAM" id="Phobius"/>
    </source>
</evidence>
<dbReference type="GO" id="GO:0015159">
    <property type="term" value="F:polysaccharide transmembrane transporter activity"/>
    <property type="evidence" value="ECO:0007669"/>
    <property type="project" value="InterPro"/>
</dbReference>
<keyword evidence="21" id="KW-1185">Reference proteome</keyword>
<dbReference type="InterPro" id="IPR049712">
    <property type="entry name" value="Poly_export"/>
</dbReference>
<keyword evidence="10" id="KW-0626">Porin</keyword>
<dbReference type="EMBL" id="FQVT01000003">
    <property type="protein sequence ID" value="SHF91765.1"/>
    <property type="molecule type" value="Genomic_DNA"/>
</dbReference>
<keyword evidence="6 16" id="KW-0812">Transmembrane</keyword>
<dbReference type="AlphaFoldDB" id="A0A1M5FJV7"/>
<keyword evidence="12" id="KW-0564">Palmitate</keyword>
<feature type="chain" id="PRO_5012589968" evidence="17">
    <location>
        <begin position="23"/>
        <end position="260"/>
    </location>
</feature>
<evidence type="ECO:0000256" key="13">
    <source>
        <dbReference type="ARBA" id="ARBA00023237"/>
    </source>
</evidence>
<dbReference type="Proteomes" id="UP000183945">
    <property type="component" value="Unassembled WGS sequence"/>
</dbReference>
<protein>
    <submittedName>
        <fullName evidence="20">Polysaccharide export outer membrane protein</fullName>
    </submittedName>
</protein>
<dbReference type="GO" id="GO:0046930">
    <property type="term" value="C:pore complex"/>
    <property type="evidence" value="ECO:0007669"/>
    <property type="project" value="UniProtKB-KW"/>
</dbReference>
<dbReference type="PANTHER" id="PTHR33619">
    <property type="entry name" value="POLYSACCHARIDE EXPORT PROTEIN GFCE-RELATED"/>
    <property type="match status" value="1"/>
</dbReference>
<keyword evidence="11 16" id="KW-0472">Membrane</keyword>
<keyword evidence="3" id="KW-0813">Transport</keyword>
<evidence type="ECO:0000256" key="9">
    <source>
        <dbReference type="ARBA" id="ARBA00023065"/>
    </source>
</evidence>
<evidence type="ECO:0000256" key="12">
    <source>
        <dbReference type="ARBA" id="ARBA00023139"/>
    </source>
</evidence>
<keyword evidence="16" id="KW-1133">Transmembrane helix</keyword>
<evidence type="ECO:0000256" key="17">
    <source>
        <dbReference type="SAM" id="SignalP"/>
    </source>
</evidence>
<dbReference type="STRING" id="1073325.SAMN05444483_103224"/>
<dbReference type="InterPro" id="IPR003715">
    <property type="entry name" value="Poly_export_N"/>
</dbReference>
<dbReference type="PANTHER" id="PTHR33619:SF3">
    <property type="entry name" value="POLYSACCHARIDE EXPORT PROTEIN GFCE-RELATED"/>
    <property type="match status" value="1"/>
</dbReference>
<dbReference type="PROSITE" id="PS51257">
    <property type="entry name" value="PROKAR_LIPOPROTEIN"/>
    <property type="match status" value="1"/>
</dbReference>
<feature type="domain" description="Polysaccharide export protein N-terminal" evidence="18">
    <location>
        <begin position="46"/>
        <end position="141"/>
    </location>
</feature>
<organism evidence="20 21">
    <name type="scientific">Salegentibacter echinorum</name>
    <dbReference type="NCBI Taxonomy" id="1073325"/>
    <lineage>
        <taxon>Bacteria</taxon>
        <taxon>Pseudomonadati</taxon>
        <taxon>Bacteroidota</taxon>
        <taxon>Flavobacteriia</taxon>
        <taxon>Flavobacteriales</taxon>
        <taxon>Flavobacteriaceae</taxon>
        <taxon>Salegentibacter</taxon>
    </lineage>
</organism>
<dbReference type="RefSeq" id="WP_072878416.1">
    <property type="nucleotide sequence ID" value="NZ_FQVT01000003.1"/>
</dbReference>
<name>A0A1M5FJV7_SALEC</name>
<keyword evidence="13" id="KW-0998">Cell outer membrane</keyword>
<accession>A0A1M5FJV7</accession>
<evidence type="ECO:0000256" key="6">
    <source>
        <dbReference type="ARBA" id="ARBA00022692"/>
    </source>
</evidence>
<feature type="domain" description="SLBB" evidence="19">
    <location>
        <begin position="146"/>
        <end position="224"/>
    </location>
</feature>
<keyword evidence="4" id="KW-1134">Transmembrane beta strand</keyword>
<evidence type="ECO:0000256" key="1">
    <source>
        <dbReference type="ARBA" id="ARBA00004571"/>
    </source>
</evidence>
<evidence type="ECO:0000256" key="5">
    <source>
        <dbReference type="ARBA" id="ARBA00022597"/>
    </source>
</evidence>
<keyword evidence="14" id="KW-0449">Lipoprotein</keyword>
<evidence type="ECO:0000256" key="11">
    <source>
        <dbReference type="ARBA" id="ARBA00023136"/>
    </source>
</evidence>
<dbReference type="InterPro" id="IPR054765">
    <property type="entry name" value="SLBB_dom"/>
</dbReference>
<dbReference type="Pfam" id="PF22461">
    <property type="entry name" value="SLBB_2"/>
    <property type="match status" value="1"/>
</dbReference>
<gene>
    <name evidence="20" type="ORF">SAMN05444483_103224</name>
</gene>
<feature type="region of interest" description="Disordered" evidence="15">
    <location>
        <begin position="68"/>
        <end position="89"/>
    </location>
</feature>
<evidence type="ECO:0000256" key="14">
    <source>
        <dbReference type="ARBA" id="ARBA00023288"/>
    </source>
</evidence>
<feature type="transmembrane region" description="Helical" evidence="16">
    <location>
        <begin position="237"/>
        <end position="257"/>
    </location>
</feature>
<feature type="compositionally biased region" description="Polar residues" evidence="15">
    <location>
        <begin position="68"/>
        <end position="80"/>
    </location>
</feature>
<proteinExistence type="inferred from homology"/>